<dbReference type="eggNOG" id="KOG0710">
    <property type="taxonomic scope" value="Eukaryota"/>
</dbReference>
<dbReference type="Gene3D" id="2.60.40.790">
    <property type="match status" value="1"/>
</dbReference>
<evidence type="ECO:0000256" key="1">
    <source>
        <dbReference type="ARBA" id="ARBA00023016"/>
    </source>
</evidence>
<dbReference type="RefSeq" id="XP_007680369.1">
    <property type="nucleotide sequence ID" value="XM_007682179.1"/>
</dbReference>
<evidence type="ECO:0000256" key="3">
    <source>
        <dbReference type="RuleBase" id="RU003616"/>
    </source>
</evidence>
<proteinExistence type="inferred from homology"/>
<dbReference type="InterPro" id="IPR002068">
    <property type="entry name" value="A-crystallin/Hsp20_dom"/>
</dbReference>
<dbReference type="AlphaFoldDB" id="M2LE54"/>
<protein>
    <recommendedName>
        <fullName evidence="5">SHSP domain-containing protein</fullName>
    </recommendedName>
</protein>
<feature type="compositionally biased region" description="Gly residues" evidence="4">
    <location>
        <begin position="157"/>
        <end position="181"/>
    </location>
</feature>
<sequence>MPSVRYYNQTAPFWDFIASMEEQGASHPFFAGMNNNNHNRQTDESDNEPQPNPWTDGWAAGFPFGGPFAHRGRHGPPRHPNGPPPHHGPHHHPNGPPGPPPPPAAEHDMPDPPEQVPEDGPSDARGPPPPFEEEPPHHGPGHHGRHGPGHRGRGGMRGRGGFGGRGRCGGRGPFGHPAFGGPGGFGALAEMFQSQLFGEHNENSRAADDNKDDASFRPEVDVFDTTSSFVVHVSLPGAKKEDVGVNYDVEKSELSIAGVVYRPADEELLNALAMDERKVGVFERKVRLGSRASPAQVDVEGISAKLEEGVLKIDVPKLSAEDGFVEVRKVDIE</sequence>
<dbReference type="KEGG" id="bcom:BAUCODRAFT_38289"/>
<evidence type="ECO:0000259" key="5">
    <source>
        <dbReference type="PROSITE" id="PS01031"/>
    </source>
</evidence>
<keyword evidence="7" id="KW-1185">Reference proteome</keyword>
<evidence type="ECO:0000313" key="6">
    <source>
        <dbReference type="EMBL" id="EMC92257.1"/>
    </source>
</evidence>
<dbReference type="OrthoDB" id="5511210at2759"/>
<dbReference type="HOGENOM" id="CLU_046737_0_0_1"/>
<dbReference type="OMA" id="KSYVIHV"/>
<evidence type="ECO:0000256" key="4">
    <source>
        <dbReference type="SAM" id="MobiDB-lite"/>
    </source>
</evidence>
<dbReference type="Proteomes" id="UP000011761">
    <property type="component" value="Unassembled WGS sequence"/>
</dbReference>
<accession>M2LE54</accession>
<dbReference type="CDD" id="cd06464">
    <property type="entry name" value="ACD_sHsps-like"/>
    <property type="match status" value="1"/>
</dbReference>
<keyword evidence="1" id="KW-0346">Stress response</keyword>
<evidence type="ECO:0000313" key="7">
    <source>
        <dbReference type="Proteomes" id="UP000011761"/>
    </source>
</evidence>
<feature type="compositionally biased region" description="Pro residues" evidence="4">
    <location>
        <begin position="94"/>
        <end position="104"/>
    </location>
</feature>
<comment type="similarity">
    <text evidence="2 3">Belongs to the small heat shock protein (HSP20) family.</text>
</comment>
<dbReference type="SUPFAM" id="SSF49764">
    <property type="entry name" value="HSP20-like chaperones"/>
    <property type="match status" value="1"/>
</dbReference>
<dbReference type="InterPro" id="IPR008978">
    <property type="entry name" value="HSP20-like_chaperone"/>
</dbReference>
<dbReference type="GeneID" id="19113491"/>
<dbReference type="PANTHER" id="PTHR11527">
    <property type="entry name" value="HEAT-SHOCK PROTEIN 20 FAMILY MEMBER"/>
    <property type="match status" value="1"/>
</dbReference>
<feature type="compositionally biased region" description="Basic residues" evidence="4">
    <location>
        <begin position="139"/>
        <end position="156"/>
    </location>
</feature>
<gene>
    <name evidence="6" type="ORF">BAUCODRAFT_38289</name>
</gene>
<reference evidence="6 7" key="1">
    <citation type="journal article" date="2012" name="PLoS Pathog.">
        <title>Diverse lifestyles and strategies of plant pathogenesis encoded in the genomes of eighteen Dothideomycetes fungi.</title>
        <authorList>
            <person name="Ohm R.A."/>
            <person name="Feau N."/>
            <person name="Henrissat B."/>
            <person name="Schoch C.L."/>
            <person name="Horwitz B.A."/>
            <person name="Barry K.W."/>
            <person name="Condon B.J."/>
            <person name="Copeland A.C."/>
            <person name="Dhillon B."/>
            <person name="Glaser F."/>
            <person name="Hesse C.N."/>
            <person name="Kosti I."/>
            <person name="LaButti K."/>
            <person name="Lindquist E.A."/>
            <person name="Lucas S."/>
            <person name="Salamov A.A."/>
            <person name="Bradshaw R.E."/>
            <person name="Ciuffetti L."/>
            <person name="Hamelin R.C."/>
            <person name="Kema G.H.J."/>
            <person name="Lawrence C."/>
            <person name="Scott J.A."/>
            <person name="Spatafora J.W."/>
            <person name="Turgeon B.G."/>
            <person name="de Wit P.J.G.M."/>
            <person name="Zhong S."/>
            <person name="Goodwin S.B."/>
            <person name="Grigoriev I.V."/>
        </authorList>
    </citation>
    <scope>NUCLEOTIDE SEQUENCE [LARGE SCALE GENOMIC DNA]</scope>
    <source>
        <strain evidence="6 7">UAMH 10762</strain>
    </source>
</reference>
<organism evidence="6 7">
    <name type="scientific">Baudoinia panamericana (strain UAMH 10762)</name>
    <name type="common">Angels' share fungus</name>
    <name type="synonym">Baudoinia compniacensis (strain UAMH 10762)</name>
    <dbReference type="NCBI Taxonomy" id="717646"/>
    <lineage>
        <taxon>Eukaryota</taxon>
        <taxon>Fungi</taxon>
        <taxon>Dikarya</taxon>
        <taxon>Ascomycota</taxon>
        <taxon>Pezizomycotina</taxon>
        <taxon>Dothideomycetes</taxon>
        <taxon>Dothideomycetidae</taxon>
        <taxon>Mycosphaerellales</taxon>
        <taxon>Teratosphaeriaceae</taxon>
        <taxon>Baudoinia</taxon>
    </lineage>
</organism>
<name>M2LE54_BAUPA</name>
<dbReference type="Pfam" id="PF00011">
    <property type="entry name" value="HSP20"/>
    <property type="match status" value="1"/>
</dbReference>
<dbReference type="EMBL" id="KB445562">
    <property type="protein sequence ID" value="EMC92257.1"/>
    <property type="molecule type" value="Genomic_DNA"/>
</dbReference>
<feature type="region of interest" description="Disordered" evidence="4">
    <location>
        <begin position="27"/>
        <end position="181"/>
    </location>
</feature>
<feature type="compositionally biased region" description="Low complexity" evidence="4">
    <location>
        <begin position="59"/>
        <end position="69"/>
    </location>
</feature>
<dbReference type="InterPro" id="IPR031107">
    <property type="entry name" value="Small_HSP"/>
</dbReference>
<dbReference type="PROSITE" id="PS01031">
    <property type="entry name" value="SHSP"/>
    <property type="match status" value="1"/>
</dbReference>
<evidence type="ECO:0000256" key="2">
    <source>
        <dbReference type="PROSITE-ProRule" id="PRU00285"/>
    </source>
</evidence>
<dbReference type="STRING" id="717646.M2LE54"/>
<feature type="domain" description="SHSP" evidence="5">
    <location>
        <begin position="211"/>
        <end position="333"/>
    </location>
</feature>